<keyword evidence="2" id="KW-0813">Transport</keyword>
<proteinExistence type="inferred from homology"/>
<keyword evidence="5 9" id="KW-1133">Transmembrane helix</keyword>
<keyword evidence="3" id="KW-1003">Cell membrane</keyword>
<accession>A0A1W9ZB93</accession>
<comment type="caution">
    <text evidence="11">The sequence shown here is derived from an EMBL/GenBank/DDBJ whole genome shotgun (WGS) entry which is preliminary data.</text>
</comment>
<feature type="transmembrane region" description="Helical" evidence="9">
    <location>
        <begin position="172"/>
        <end position="191"/>
    </location>
</feature>
<feature type="transmembrane region" description="Helical" evidence="9">
    <location>
        <begin position="101"/>
        <end position="121"/>
    </location>
</feature>
<feature type="transmembrane region" description="Helical" evidence="9">
    <location>
        <begin position="372"/>
        <end position="393"/>
    </location>
</feature>
<feature type="transmembrane region" description="Helical" evidence="9">
    <location>
        <begin position="312"/>
        <end position="334"/>
    </location>
</feature>
<dbReference type="InterPro" id="IPR036259">
    <property type="entry name" value="MFS_trans_sf"/>
</dbReference>
<dbReference type="OrthoDB" id="9793136at2"/>
<sequence length="413" mass="42997">MKSGGPAFLILFATLMATAGSGISIVAFPWLALQHHDSARDASAVALAMTLPLVLSTLVAGGAVDYVGRRRVSLISDSLSGTAVTAVPLIAWWLGADALNLAVLAALAFFAAAFDPAGTTARESMLPEAAARAGWSLARTNSIYEAILNLGFIVGPGVGGLMIATVGGINTMWVTAGLFGLSILTIGSLRLEGAGKPDRETRPDGWLSGIAEGLRFVWSVRVLRTLGLIDLLVTALYLPMESVLFPKYFSDQHQPAQLGWALMAIGFGGVAGAIGYAALSHRLRRRTAVLAATLTFGAATVGVAFLPPLPVILVLCAVIGLVYGPIQPIYNYVMQTRAPHRLRGRVVGVMTGLTYAAGPVGLLVAGPLTDAAGLKLTFGVLAVPILLIGLIACRLPSLRELDRAPEFAEDPGP</sequence>
<organism evidence="11 12">
    <name type="scientific">Mycobacterium arosiense ATCC BAA-1401 = DSM 45069</name>
    <dbReference type="NCBI Taxonomy" id="1265311"/>
    <lineage>
        <taxon>Bacteria</taxon>
        <taxon>Bacillati</taxon>
        <taxon>Actinomycetota</taxon>
        <taxon>Actinomycetes</taxon>
        <taxon>Mycobacteriales</taxon>
        <taxon>Mycobacteriaceae</taxon>
        <taxon>Mycobacterium</taxon>
        <taxon>Mycobacterium avium complex (MAC)</taxon>
    </lineage>
</organism>
<feature type="transmembrane region" description="Helical" evidence="9">
    <location>
        <begin position="288"/>
        <end position="306"/>
    </location>
</feature>
<dbReference type="Pfam" id="PF07690">
    <property type="entry name" value="MFS_1"/>
    <property type="match status" value="1"/>
</dbReference>
<reference evidence="11 12" key="1">
    <citation type="submission" date="2016-12" db="EMBL/GenBank/DDBJ databases">
        <title>The new phylogeny of genus Mycobacterium.</title>
        <authorList>
            <person name="Tortoli E."/>
            <person name="Trovato A."/>
            <person name="Cirillo D.M."/>
        </authorList>
    </citation>
    <scope>NUCLEOTIDE SEQUENCE [LARGE SCALE GENOMIC DNA]</scope>
    <source>
        <strain evidence="11 12">DSM 45069</strain>
    </source>
</reference>
<evidence type="ECO:0000313" key="11">
    <source>
        <dbReference type="EMBL" id="ORA10996.1"/>
    </source>
</evidence>
<dbReference type="GO" id="GO:0022857">
    <property type="term" value="F:transmembrane transporter activity"/>
    <property type="evidence" value="ECO:0007669"/>
    <property type="project" value="InterPro"/>
</dbReference>
<evidence type="ECO:0000256" key="7">
    <source>
        <dbReference type="ARBA" id="ARBA00038075"/>
    </source>
</evidence>
<evidence type="ECO:0000256" key="3">
    <source>
        <dbReference type="ARBA" id="ARBA00022475"/>
    </source>
</evidence>
<dbReference type="Proteomes" id="UP000192707">
    <property type="component" value="Unassembled WGS sequence"/>
</dbReference>
<feature type="domain" description="Major facilitator superfamily (MFS) profile" evidence="10">
    <location>
        <begin position="219"/>
        <end position="413"/>
    </location>
</feature>
<gene>
    <name evidence="11" type="ORF">BST14_19400</name>
</gene>
<name>A0A1W9ZB93_MYCAI</name>
<feature type="transmembrane region" description="Helical" evidence="9">
    <location>
        <begin position="7"/>
        <end position="32"/>
    </location>
</feature>
<dbReference type="InterPro" id="IPR011701">
    <property type="entry name" value="MFS"/>
</dbReference>
<dbReference type="AlphaFoldDB" id="A0A1W9ZB93"/>
<evidence type="ECO:0000256" key="2">
    <source>
        <dbReference type="ARBA" id="ARBA00022448"/>
    </source>
</evidence>
<dbReference type="RefSeq" id="WP_083065995.1">
    <property type="nucleotide sequence ID" value="NZ_MVHG01000058.1"/>
</dbReference>
<comment type="subcellular location">
    <subcellularLocation>
        <location evidence="1">Cell inner membrane</location>
        <topology evidence="1">Multi-pass membrane protein</topology>
    </subcellularLocation>
</comment>
<dbReference type="InterPro" id="IPR020846">
    <property type="entry name" value="MFS_dom"/>
</dbReference>
<feature type="transmembrane region" description="Helical" evidence="9">
    <location>
        <begin position="44"/>
        <end position="67"/>
    </location>
</feature>
<protein>
    <recommendedName>
        <fullName evidence="8">Multidrug efflux pump Tap</fullName>
    </recommendedName>
</protein>
<evidence type="ECO:0000259" key="10">
    <source>
        <dbReference type="PROSITE" id="PS50850"/>
    </source>
</evidence>
<feature type="transmembrane region" description="Helical" evidence="9">
    <location>
        <begin position="222"/>
        <end position="240"/>
    </location>
</feature>
<evidence type="ECO:0000313" key="12">
    <source>
        <dbReference type="Proteomes" id="UP000192707"/>
    </source>
</evidence>
<comment type="similarity">
    <text evidence="7">Belongs to the major facilitator superfamily. Drug:H(+) antiporter-3 (DHA3) (TC 2.A.1.21) family.</text>
</comment>
<keyword evidence="6 9" id="KW-0472">Membrane</keyword>
<dbReference type="Gene3D" id="1.20.1250.20">
    <property type="entry name" value="MFS general substrate transporter like domains"/>
    <property type="match status" value="2"/>
</dbReference>
<evidence type="ECO:0000256" key="6">
    <source>
        <dbReference type="ARBA" id="ARBA00023136"/>
    </source>
</evidence>
<feature type="transmembrane region" description="Helical" evidence="9">
    <location>
        <begin position="142"/>
        <end position="166"/>
    </location>
</feature>
<dbReference type="GO" id="GO:0005886">
    <property type="term" value="C:plasma membrane"/>
    <property type="evidence" value="ECO:0007669"/>
    <property type="project" value="UniProtKB-SubCell"/>
</dbReference>
<evidence type="ECO:0000256" key="1">
    <source>
        <dbReference type="ARBA" id="ARBA00004429"/>
    </source>
</evidence>
<evidence type="ECO:0000256" key="8">
    <source>
        <dbReference type="ARBA" id="ARBA00040914"/>
    </source>
</evidence>
<feature type="transmembrane region" description="Helical" evidence="9">
    <location>
        <begin position="346"/>
        <end position="366"/>
    </location>
</feature>
<keyword evidence="4 9" id="KW-0812">Transmembrane</keyword>
<dbReference type="GO" id="GO:0046677">
    <property type="term" value="P:response to antibiotic"/>
    <property type="evidence" value="ECO:0007669"/>
    <property type="project" value="UniProtKB-KW"/>
</dbReference>
<keyword evidence="12" id="KW-1185">Reference proteome</keyword>
<dbReference type="CDD" id="cd06173">
    <property type="entry name" value="MFS_MefA_like"/>
    <property type="match status" value="1"/>
</dbReference>
<evidence type="ECO:0000256" key="9">
    <source>
        <dbReference type="SAM" id="Phobius"/>
    </source>
</evidence>
<dbReference type="SUPFAM" id="SSF103473">
    <property type="entry name" value="MFS general substrate transporter"/>
    <property type="match status" value="1"/>
</dbReference>
<feature type="transmembrane region" description="Helical" evidence="9">
    <location>
        <begin position="260"/>
        <end position="279"/>
    </location>
</feature>
<evidence type="ECO:0000256" key="5">
    <source>
        <dbReference type="ARBA" id="ARBA00022989"/>
    </source>
</evidence>
<dbReference type="PROSITE" id="PS50850">
    <property type="entry name" value="MFS"/>
    <property type="match status" value="1"/>
</dbReference>
<dbReference type="PANTHER" id="PTHR23513">
    <property type="entry name" value="INTEGRAL MEMBRANE EFFLUX PROTEIN-RELATED"/>
    <property type="match status" value="1"/>
</dbReference>
<dbReference type="EMBL" id="MVHG01000058">
    <property type="protein sequence ID" value="ORA10996.1"/>
    <property type="molecule type" value="Genomic_DNA"/>
</dbReference>
<dbReference type="PANTHER" id="PTHR23513:SF9">
    <property type="entry name" value="ENTEROBACTIN EXPORTER ENTS"/>
    <property type="match status" value="1"/>
</dbReference>
<evidence type="ECO:0000256" key="4">
    <source>
        <dbReference type="ARBA" id="ARBA00022692"/>
    </source>
</evidence>